<gene>
    <name evidence="2" type="ORF">OIDMADRAFT_30602</name>
</gene>
<keyword evidence="3" id="KW-1185">Reference proteome</keyword>
<feature type="compositionally biased region" description="Polar residues" evidence="1">
    <location>
        <begin position="78"/>
        <end position="89"/>
    </location>
</feature>
<feature type="compositionally biased region" description="Basic and acidic residues" evidence="1">
    <location>
        <begin position="23"/>
        <end position="37"/>
    </location>
</feature>
<evidence type="ECO:0000313" key="3">
    <source>
        <dbReference type="Proteomes" id="UP000054321"/>
    </source>
</evidence>
<dbReference type="HOGENOM" id="CLU_834444_0_0_1"/>
<evidence type="ECO:0000313" key="2">
    <source>
        <dbReference type="EMBL" id="KIM98953.1"/>
    </source>
</evidence>
<dbReference type="Proteomes" id="UP000054321">
    <property type="component" value="Unassembled WGS sequence"/>
</dbReference>
<sequence length="333" mass="36048">MGGMKGWVMYGSTGTRAPCWVGKDQDEGAREPARRGLWDQPETGNTSQNPAKPPETSPGRARTVKEASYEGLRGPGRTMSTAIQQQGDQQRAGCRPSYGPQKGGLSGKSAEMPGGVHKGHEAVQDAARRYGSSTCRYRVGTPDDSHGPLVSPVMSPVRVGGIMGARAVWKSLGRRHARVPVKTASTDDGMIECFLPWWTKYPVQCDQAVTNTRARDEYSKQERVVRRRPICGHGVSNGACTTARPGDCPDLTNMQHPQTQQTADPYSTFLYRAQTVLCVPPFGIYTTLVPRGDGPGETLRGRHDIAIYAQLFLPSAALLSPGPGDIGARRTWA</sequence>
<organism evidence="2 3">
    <name type="scientific">Oidiodendron maius (strain Zn)</name>
    <dbReference type="NCBI Taxonomy" id="913774"/>
    <lineage>
        <taxon>Eukaryota</taxon>
        <taxon>Fungi</taxon>
        <taxon>Dikarya</taxon>
        <taxon>Ascomycota</taxon>
        <taxon>Pezizomycotina</taxon>
        <taxon>Leotiomycetes</taxon>
        <taxon>Leotiomycetes incertae sedis</taxon>
        <taxon>Myxotrichaceae</taxon>
        <taxon>Oidiodendron</taxon>
    </lineage>
</organism>
<name>A0A0C3CIT4_OIDMZ</name>
<evidence type="ECO:0000256" key="1">
    <source>
        <dbReference type="SAM" id="MobiDB-lite"/>
    </source>
</evidence>
<protein>
    <submittedName>
        <fullName evidence="2">Uncharacterized protein</fullName>
    </submittedName>
</protein>
<accession>A0A0C3CIT4</accession>
<reference evidence="2 3" key="1">
    <citation type="submission" date="2014-04" db="EMBL/GenBank/DDBJ databases">
        <authorList>
            <consortium name="DOE Joint Genome Institute"/>
            <person name="Kuo A."/>
            <person name="Martino E."/>
            <person name="Perotto S."/>
            <person name="Kohler A."/>
            <person name="Nagy L.G."/>
            <person name="Floudas D."/>
            <person name="Copeland A."/>
            <person name="Barry K.W."/>
            <person name="Cichocki N."/>
            <person name="Veneault-Fourrey C."/>
            <person name="LaButti K."/>
            <person name="Lindquist E.A."/>
            <person name="Lipzen A."/>
            <person name="Lundell T."/>
            <person name="Morin E."/>
            <person name="Murat C."/>
            <person name="Sun H."/>
            <person name="Tunlid A."/>
            <person name="Henrissat B."/>
            <person name="Grigoriev I.V."/>
            <person name="Hibbett D.S."/>
            <person name="Martin F."/>
            <person name="Nordberg H.P."/>
            <person name="Cantor M.N."/>
            <person name="Hua S.X."/>
        </authorList>
    </citation>
    <scope>NUCLEOTIDE SEQUENCE [LARGE SCALE GENOMIC DNA]</scope>
    <source>
        <strain evidence="2 3">Zn</strain>
    </source>
</reference>
<dbReference type="EMBL" id="KN832879">
    <property type="protein sequence ID" value="KIM98953.1"/>
    <property type="molecule type" value="Genomic_DNA"/>
</dbReference>
<dbReference type="AlphaFoldDB" id="A0A0C3CIT4"/>
<proteinExistence type="predicted"/>
<dbReference type="InParanoid" id="A0A0C3CIT4"/>
<reference evidence="3" key="2">
    <citation type="submission" date="2015-01" db="EMBL/GenBank/DDBJ databases">
        <title>Evolutionary Origins and Diversification of the Mycorrhizal Mutualists.</title>
        <authorList>
            <consortium name="DOE Joint Genome Institute"/>
            <consortium name="Mycorrhizal Genomics Consortium"/>
            <person name="Kohler A."/>
            <person name="Kuo A."/>
            <person name="Nagy L.G."/>
            <person name="Floudas D."/>
            <person name="Copeland A."/>
            <person name="Barry K.W."/>
            <person name="Cichocki N."/>
            <person name="Veneault-Fourrey C."/>
            <person name="LaButti K."/>
            <person name="Lindquist E.A."/>
            <person name="Lipzen A."/>
            <person name="Lundell T."/>
            <person name="Morin E."/>
            <person name="Murat C."/>
            <person name="Riley R."/>
            <person name="Ohm R."/>
            <person name="Sun H."/>
            <person name="Tunlid A."/>
            <person name="Henrissat B."/>
            <person name="Grigoriev I.V."/>
            <person name="Hibbett D.S."/>
            <person name="Martin F."/>
        </authorList>
    </citation>
    <scope>NUCLEOTIDE SEQUENCE [LARGE SCALE GENOMIC DNA]</scope>
    <source>
        <strain evidence="3">Zn</strain>
    </source>
</reference>
<feature type="region of interest" description="Disordered" evidence="1">
    <location>
        <begin position="1"/>
        <end position="107"/>
    </location>
</feature>